<dbReference type="EMBL" id="JAATIQ010000105">
    <property type="protein sequence ID" value="KAF4381984.1"/>
    <property type="molecule type" value="Genomic_DNA"/>
</dbReference>
<accession>A0A7J6GGE9</accession>
<protein>
    <submittedName>
        <fullName evidence="2">Uncharacterized protein</fullName>
    </submittedName>
</protein>
<evidence type="ECO:0000256" key="1">
    <source>
        <dbReference type="SAM" id="Phobius"/>
    </source>
</evidence>
<evidence type="ECO:0000313" key="3">
    <source>
        <dbReference type="Proteomes" id="UP000583929"/>
    </source>
</evidence>
<keyword evidence="3" id="KW-1185">Reference proteome</keyword>
<dbReference type="PANTHER" id="PTHR10994">
    <property type="entry name" value="RETICULON"/>
    <property type="match status" value="1"/>
</dbReference>
<feature type="transmembrane region" description="Helical" evidence="1">
    <location>
        <begin position="47"/>
        <end position="76"/>
    </location>
</feature>
<comment type="caution">
    <text evidence="2">The sequence shown here is derived from an EMBL/GenBank/DDBJ whole genome shotgun (WGS) entry which is preliminary data.</text>
</comment>
<dbReference type="InterPro" id="IPR045064">
    <property type="entry name" value="Reticulon-like"/>
</dbReference>
<keyword evidence="1" id="KW-1133">Transmembrane helix</keyword>
<proteinExistence type="predicted"/>
<reference evidence="2 3" key="1">
    <citation type="journal article" date="2020" name="bioRxiv">
        <title>Sequence and annotation of 42 cannabis genomes reveals extensive copy number variation in cannabinoid synthesis and pathogen resistance genes.</title>
        <authorList>
            <person name="Mckernan K.J."/>
            <person name="Helbert Y."/>
            <person name="Kane L.T."/>
            <person name="Ebling H."/>
            <person name="Zhang L."/>
            <person name="Liu B."/>
            <person name="Eaton Z."/>
            <person name="Mclaughlin S."/>
            <person name="Kingan S."/>
            <person name="Baybayan P."/>
            <person name="Concepcion G."/>
            <person name="Jordan M."/>
            <person name="Riva A."/>
            <person name="Barbazuk W."/>
            <person name="Harkins T."/>
        </authorList>
    </citation>
    <scope>NUCLEOTIDE SEQUENCE [LARGE SCALE GENOMIC DNA]</scope>
    <source>
        <strain evidence="3">cv. Jamaican Lion 4</strain>
        <tissue evidence="2">Leaf</tissue>
    </source>
</reference>
<dbReference type="AlphaFoldDB" id="A0A7J6GGE9"/>
<keyword evidence="1" id="KW-0812">Transmembrane</keyword>
<keyword evidence="1" id="KW-0472">Membrane</keyword>
<dbReference type="PANTHER" id="PTHR10994:SF193">
    <property type="entry name" value="RETICULON-LIKE PROTEIN"/>
    <property type="match status" value="1"/>
</dbReference>
<gene>
    <name evidence="2" type="ORF">G4B88_006616</name>
</gene>
<organism evidence="2 3">
    <name type="scientific">Cannabis sativa</name>
    <name type="common">Hemp</name>
    <name type="synonym">Marijuana</name>
    <dbReference type="NCBI Taxonomy" id="3483"/>
    <lineage>
        <taxon>Eukaryota</taxon>
        <taxon>Viridiplantae</taxon>
        <taxon>Streptophyta</taxon>
        <taxon>Embryophyta</taxon>
        <taxon>Tracheophyta</taxon>
        <taxon>Spermatophyta</taxon>
        <taxon>Magnoliopsida</taxon>
        <taxon>eudicotyledons</taxon>
        <taxon>Gunneridae</taxon>
        <taxon>Pentapetalae</taxon>
        <taxon>rosids</taxon>
        <taxon>fabids</taxon>
        <taxon>Rosales</taxon>
        <taxon>Cannabaceae</taxon>
        <taxon>Cannabis</taxon>
    </lineage>
</organism>
<dbReference type="Proteomes" id="UP000583929">
    <property type="component" value="Unassembled WGS sequence"/>
</dbReference>
<dbReference type="GO" id="GO:0009617">
    <property type="term" value="P:response to bacterium"/>
    <property type="evidence" value="ECO:0007669"/>
    <property type="project" value="InterPro"/>
</dbReference>
<sequence length="216" mass="24854">MKQDSESEQVKPESPSSVKTKIFRLFGRQRPVHQVFGGGKRKDLFHYFYLFSFFNPDLLCLLASFLGSVIAAWIFFELLELIPSTYSCLSHLDCCTWSLVVSALTIEINRGFAVLRDIASGKDLKKFLMIIHLLCSQEFDMRRDSTSKGLVRWGETHYSNHRFPMVDSFHEHLTVFEAVPLAKPLDNIGLKIDTPPAAPEKDKLIVLYWLIRLKEI</sequence>
<evidence type="ECO:0000313" key="2">
    <source>
        <dbReference type="EMBL" id="KAF4381984.1"/>
    </source>
</evidence>
<name>A0A7J6GGE9_CANSA</name>